<keyword evidence="4" id="KW-0175">Coiled coil</keyword>
<evidence type="ECO:0000256" key="1">
    <source>
        <dbReference type="ARBA" id="ARBA00004123"/>
    </source>
</evidence>
<proteinExistence type="predicted"/>
<keyword evidence="7" id="KW-0540">Nuclease</keyword>
<sequence>MSCTNRKDAVGILDRMRQNLINEINKSVSSILNSDVDLLTDLKQHCLELENENRQLNDEISHLQEINRGQEIEIYGLSMFFFIDGVNSLGHQLNSMNGQKKTSLDHKKSAIMSAIQQKLEILPSEKISEILRKRPQPDTSFSEISNVTSTELHKPQIKRTCIVAPSNSQDLFLEASQSDSEKTMTNHLSERNVFQMNSLSPPSKREITEPVKKFVNHEDLVDYETSIIISLLSESTNNDETSRKKYRHLQKHRRLIQKKLKMPTVNALLSETERPNKETQKLEDNKNRERAITLTGKSSWAPSVGQVERSKEGRRKMIGITCNECYEFYKDEDLTEEEIQKKVQQCSKHRVHHKAPPSTPDGFWDLDLSAIEPPAMSNYNPDGNRFRRRRPLEFPKQPAKSNQNI</sequence>
<keyword evidence="8" id="KW-1185">Reference proteome</keyword>
<feature type="coiled-coil region" evidence="4">
    <location>
        <begin position="39"/>
        <end position="73"/>
    </location>
</feature>
<evidence type="ECO:0000256" key="2">
    <source>
        <dbReference type="ARBA" id="ARBA00022763"/>
    </source>
</evidence>
<dbReference type="GO" id="GO:0006974">
    <property type="term" value="P:DNA damage response"/>
    <property type="evidence" value="ECO:0007669"/>
    <property type="project" value="UniProtKB-KW"/>
</dbReference>
<feature type="region of interest" description="Disordered" evidence="5">
    <location>
        <begin position="374"/>
        <end position="405"/>
    </location>
</feature>
<dbReference type="EMBL" id="JBJKFK010000755">
    <property type="protein sequence ID" value="KAL3315425.1"/>
    <property type="molecule type" value="Genomic_DNA"/>
</dbReference>
<keyword evidence="7" id="KW-0255">Endonuclease</keyword>
<dbReference type="Pfam" id="PF08573">
    <property type="entry name" value="SAE2"/>
    <property type="match status" value="1"/>
</dbReference>
<dbReference type="Proteomes" id="UP001626550">
    <property type="component" value="Unassembled WGS sequence"/>
</dbReference>
<evidence type="ECO:0000256" key="3">
    <source>
        <dbReference type="ARBA" id="ARBA00023242"/>
    </source>
</evidence>
<dbReference type="GO" id="GO:0004519">
    <property type="term" value="F:endonuclease activity"/>
    <property type="evidence" value="ECO:0007669"/>
    <property type="project" value="UniProtKB-KW"/>
</dbReference>
<name>A0ABD2Q782_9PLAT</name>
<evidence type="ECO:0000313" key="7">
    <source>
        <dbReference type="EMBL" id="KAL3315425.1"/>
    </source>
</evidence>
<keyword evidence="7" id="KW-0378">Hydrolase</keyword>
<organism evidence="7 8">
    <name type="scientific">Cichlidogyrus casuarinus</name>
    <dbReference type="NCBI Taxonomy" id="1844966"/>
    <lineage>
        <taxon>Eukaryota</taxon>
        <taxon>Metazoa</taxon>
        <taxon>Spiralia</taxon>
        <taxon>Lophotrochozoa</taxon>
        <taxon>Platyhelminthes</taxon>
        <taxon>Monogenea</taxon>
        <taxon>Monopisthocotylea</taxon>
        <taxon>Dactylogyridea</taxon>
        <taxon>Ancyrocephalidae</taxon>
        <taxon>Cichlidogyrus</taxon>
    </lineage>
</organism>
<accession>A0ABD2Q782</accession>
<comment type="subcellular location">
    <subcellularLocation>
        <location evidence="1">Nucleus</location>
    </subcellularLocation>
</comment>
<evidence type="ECO:0000256" key="5">
    <source>
        <dbReference type="SAM" id="MobiDB-lite"/>
    </source>
</evidence>
<evidence type="ECO:0000256" key="4">
    <source>
        <dbReference type="SAM" id="Coils"/>
    </source>
</evidence>
<gene>
    <name evidence="7" type="primary">RBBP8</name>
    <name evidence="7" type="ORF">Ciccas_005944</name>
</gene>
<dbReference type="GO" id="GO:0005634">
    <property type="term" value="C:nucleus"/>
    <property type="evidence" value="ECO:0007669"/>
    <property type="project" value="UniProtKB-SubCell"/>
</dbReference>
<dbReference type="InterPro" id="IPR013882">
    <property type="entry name" value="Ctp1_C"/>
</dbReference>
<dbReference type="AlphaFoldDB" id="A0ABD2Q782"/>
<keyword evidence="3" id="KW-0539">Nucleus</keyword>
<feature type="domain" description="DNA endonuclease activator Ctp1 C-terminal" evidence="6">
    <location>
        <begin position="330"/>
        <end position="368"/>
    </location>
</feature>
<protein>
    <submittedName>
        <fullName evidence="7">DNA endonuclease rbbp8</fullName>
    </submittedName>
</protein>
<evidence type="ECO:0000259" key="6">
    <source>
        <dbReference type="Pfam" id="PF08573"/>
    </source>
</evidence>
<evidence type="ECO:0000313" key="8">
    <source>
        <dbReference type="Proteomes" id="UP001626550"/>
    </source>
</evidence>
<comment type="caution">
    <text evidence="7">The sequence shown here is derived from an EMBL/GenBank/DDBJ whole genome shotgun (WGS) entry which is preliminary data.</text>
</comment>
<keyword evidence="2" id="KW-0227">DNA damage</keyword>
<reference evidence="7 8" key="1">
    <citation type="submission" date="2024-11" db="EMBL/GenBank/DDBJ databases">
        <title>Adaptive evolution of stress response genes in parasites aligns with host niche diversity.</title>
        <authorList>
            <person name="Hahn C."/>
            <person name="Resl P."/>
        </authorList>
    </citation>
    <scope>NUCLEOTIDE SEQUENCE [LARGE SCALE GENOMIC DNA]</scope>
    <source>
        <strain evidence="7">EGGRZ-B1_66</strain>
        <tissue evidence="7">Body</tissue>
    </source>
</reference>